<organism evidence="5">
    <name type="scientific">Hanusia phi</name>
    <dbReference type="NCBI Taxonomy" id="3032"/>
    <lineage>
        <taxon>Eukaryota</taxon>
        <taxon>Cryptophyceae</taxon>
        <taxon>Pyrenomonadales</taxon>
        <taxon>Geminigeraceae</taxon>
        <taxon>Hanusia</taxon>
    </lineage>
</organism>
<dbReference type="InterPro" id="IPR033121">
    <property type="entry name" value="PEPTIDASE_A1"/>
</dbReference>
<dbReference type="GO" id="GO:0006508">
    <property type="term" value="P:proteolysis"/>
    <property type="evidence" value="ECO:0007669"/>
    <property type="project" value="InterPro"/>
</dbReference>
<feature type="transmembrane region" description="Helical" evidence="2">
    <location>
        <begin position="475"/>
        <end position="495"/>
    </location>
</feature>
<keyword evidence="2" id="KW-0472">Membrane</keyword>
<dbReference type="InterPro" id="IPR021109">
    <property type="entry name" value="Peptidase_aspartic_dom_sf"/>
</dbReference>
<dbReference type="GO" id="GO:0004190">
    <property type="term" value="F:aspartic-type endopeptidase activity"/>
    <property type="evidence" value="ECO:0007669"/>
    <property type="project" value="InterPro"/>
</dbReference>
<accession>A0A7S0ELU8</accession>
<evidence type="ECO:0000256" key="1">
    <source>
        <dbReference type="ARBA" id="ARBA00007447"/>
    </source>
</evidence>
<comment type="similarity">
    <text evidence="1">Belongs to the peptidase A1 family.</text>
</comment>
<evidence type="ECO:0000313" key="5">
    <source>
        <dbReference type="EMBL" id="CAD8488945.1"/>
    </source>
</evidence>
<dbReference type="Pfam" id="PF00026">
    <property type="entry name" value="Asp"/>
    <property type="match status" value="1"/>
</dbReference>
<dbReference type="InterPro" id="IPR001461">
    <property type="entry name" value="Aspartic_peptidase_A1"/>
</dbReference>
<dbReference type="PANTHER" id="PTHR47966:SF51">
    <property type="entry name" value="BETA-SITE APP-CLEAVING ENZYME, ISOFORM A-RELATED"/>
    <property type="match status" value="1"/>
</dbReference>
<proteinExistence type="inferred from homology"/>
<gene>
    <name evidence="5" type="ORF">HPHI1048_LOCUS13104</name>
</gene>
<evidence type="ECO:0000256" key="2">
    <source>
        <dbReference type="SAM" id="Phobius"/>
    </source>
</evidence>
<dbReference type="AlphaFoldDB" id="A0A7S0ELU8"/>
<reference evidence="5" key="1">
    <citation type="submission" date="2021-01" db="EMBL/GenBank/DDBJ databases">
        <authorList>
            <person name="Corre E."/>
            <person name="Pelletier E."/>
            <person name="Niang G."/>
            <person name="Scheremetjew M."/>
            <person name="Finn R."/>
            <person name="Kale V."/>
            <person name="Holt S."/>
            <person name="Cochrane G."/>
            <person name="Meng A."/>
            <person name="Brown T."/>
            <person name="Cohen L."/>
        </authorList>
    </citation>
    <scope>NUCLEOTIDE SEQUENCE</scope>
    <source>
        <strain evidence="5">CCMP325</strain>
    </source>
</reference>
<sequence>MPRASLLTLMTSSCLLPLTLLMHASTRVDAMPNPSAITSALPLFNPSRSSSANVDQSSSLTVHYADANTELTGLLCRDDVQLGEYRARLSFACWTSAPNQQFWAEMGNGVLGLGPRYQKQHDVNGKPLPSPALLGFTARDAVDSNAAGLPPKFAFMATKTAAELQLGGYVKGSTVGQMRTTPSISTKTYSLSINSIRIGDDFDSALELLVFSPSSKGRHVPALLDTGSPCIMLPSNAENGDVIKSPYSLYQNYNKKWSKMFITVNGIDQGLEIRREDLEVEHHTFLDEAWGTNIRPCVMPVTWAMKPPHKTPIVLGAVFFRAFNVMFDLTGSSATVPPTIGIAKLNPRYQPVGISDYAVIAQGGQGENVHRIFVQHIPTKIVSKGEQEVGVANPNGHQFFAQIFVGTPAQPLRVVVDTGSPLFGVFVSPTTIGKYNGGPTGLAHRRPPHLVGSRIAANANSVMKTRASARKNMTAIIKIVPFIGVVVLVLLLLFLRYRRKIMVSIYFATKPDLPYR</sequence>
<feature type="signal peptide" evidence="3">
    <location>
        <begin position="1"/>
        <end position="30"/>
    </location>
</feature>
<feature type="domain" description="Peptidase A1" evidence="4">
    <location>
        <begin position="399"/>
        <end position="516"/>
    </location>
</feature>
<dbReference type="EMBL" id="HBEO01019367">
    <property type="protein sequence ID" value="CAD8488945.1"/>
    <property type="molecule type" value="Transcribed_RNA"/>
</dbReference>
<keyword evidence="3" id="KW-0732">Signal</keyword>
<feature type="chain" id="PRO_5031175813" description="Peptidase A1 domain-containing protein" evidence="3">
    <location>
        <begin position="31"/>
        <end position="516"/>
    </location>
</feature>
<dbReference type="SUPFAM" id="SSF50630">
    <property type="entry name" value="Acid proteases"/>
    <property type="match status" value="2"/>
</dbReference>
<keyword evidence="2" id="KW-1133">Transmembrane helix</keyword>
<evidence type="ECO:0000259" key="4">
    <source>
        <dbReference type="PROSITE" id="PS51767"/>
    </source>
</evidence>
<dbReference type="PROSITE" id="PS51767">
    <property type="entry name" value="PEPTIDASE_A1"/>
    <property type="match status" value="2"/>
</dbReference>
<dbReference type="PANTHER" id="PTHR47966">
    <property type="entry name" value="BETA-SITE APP-CLEAVING ENZYME, ISOFORM A-RELATED"/>
    <property type="match status" value="1"/>
</dbReference>
<keyword evidence="2" id="KW-0812">Transmembrane</keyword>
<feature type="domain" description="Peptidase A1" evidence="4">
    <location>
        <begin position="1"/>
        <end position="343"/>
    </location>
</feature>
<protein>
    <recommendedName>
        <fullName evidence="4">Peptidase A1 domain-containing protein</fullName>
    </recommendedName>
</protein>
<dbReference type="Gene3D" id="2.40.70.10">
    <property type="entry name" value="Acid Proteases"/>
    <property type="match status" value="3"/>
</dbReference>
<evidence type="ECO:0000256" key="3">
    <source>
        <dbReference type="SAM" id="SignalP"/>
    </source>
</evidence>
<name>A0A7S0ELU8_9CRYP</name>